<dbReference type="EMBL" id="QROB01000003">
    <property type="protein sequence ID" value="RHK90184.1"/>
    <property type="molecule type" value="Genomic_DNA"/>
</dbReference>
<feature type="transmembrane region" description="Helical" evidence="1">
    <location>
        <begin position="352"/>
        <end position="371"/>
    </location>
</feature>
<keyword evidence="1" id="KW-0812">Transmembrane</keyword>
<gene>
    <name evidence="3" type="ORF">DW043_03260</name>
    <name evidence="2" type="ORF">HUV05_22110</name>
</gene>
<feature type="transmembrane region" description="Helical" evidence="1">
    <location>
        <begin position="125"/>
        <end position="142"/>
    </location>
</feature>
<feature type="transmembrane region" description="Helical" evidence="1">
    <location>
        <begin position="33"/>
        <end position="52"/>
    </location>
</feature>
<feature type="transmembrane region" description="Helical" evidence="1">
    <location>
        <begin position="189"/>
        <end position="207"/>
    </location>
</feature>
<dbReference type="Proteomes" id="UP000524321">
    <property type="component" value="Unassembled WGS sequence"/>
</dbReference>
<evidence type="ECO:0000313" key="5">
    <source>
        <dbReference type="Proteomes" id="UP000524321"/>
    </source>
</evidence>
<comment type="caution">
    <text evidence="2">The sequence shown here is derived from an EMBL/GenBank/DDBJ whole genome shotgun (WGS) entry which is preliminary data.</text>
</comment>
<feature type="transmembrane region" description="Helical" evidence="1">
    <location>
        <begin position="162"/>
        <end position="182"/>
    </location>
</feature>
<dbReference type="Proteomes" id="UP000286392">
    <property type="component" value="Unassembled WGS sequence"/>
</dbReference>
<feature type="transmembrane region" description="Helical" evidence="1">
    <location>
        <begin position="213"/>
        <end position="229"/>
    </location>
</feature>
<feature type="transmembrane region" description="Helical" evidence="1">
    <location>
        <begin position="321"/>
        <end position="345"/>
    </location>
</feature>
<proteinExistence type="predicted"/>
<sequence>MGRFKYIPLFWTSLGVFLFTFKFYFITSYIGSLWSNFFFIFGILSFIFSFYVKGSQVVLPFAGVLRYIYVFYLLWSVLVIVRASVEGAPIEWNMLIYQPDYFWQYWIPFILLFGIRYLNFKDVKCILILSMLVGMFYIILNWEEIFFTSHLNLYNSFIAEEVRKGQVASYFILPAGIILLCQKFYSNKLVVFTILLFLLGSVNAALYARRSTLFFYFFFLLSGLLIYVKKENLVKLLWGILVIIGICLILMSSFDWESYLVLLLDKLDKNTRSGVEMAFYKDMSWMDWIIGRGMTGTYYCWEVSDIDRLNRLVIETGYLNIILKGGIFLLLPYVFFCIKSFFLGYFKSKNMLTKGMGVYCLAYVFFLYPSGTPEFNLSWVILWISILYCNTSSIRYMSDEQIRNKYF</sequence>
<keyword evidence="1" id="KW-1133">Transmembrane helix</keyword>
<dbReference type="RefSeq" id="WP_012055953.1">
    <property type="nucleotide sequence ID" value="NZ_CBCRWF010000048.1"/>
</dbReference>
<keyword evidence="1" id="KW-0472">Membrane</keyword>
<feature type="transmembrane region" description="Helical" evidence="1">
    <location>
        <begin position="64"/>
        <end position="81"/>
    </location>
</feature>
<reference evidence="2 5" key="2">
    <citation type="submission" date="2020-04" db="EMBL/GenBank/DDBJ databases">
        <authorList>
            <person name="Pieper L."/>
        </authorList>
    </citation>
    <scope>NUCLEOTIDE SEQUENCE [LARGE SCALE GENOMIC DNA]</scope>
    <source>
        <strain evidence="2 5">B33</strain>
    </source>
</reference>
<evidence type="ECO:0000313" key="2">
    <source>
        <dbReference type="EMBL" id="NVB76144.1"/>
    </source>
</evidence>
<accession>A0A174MTH9</accession>
<evidence type="ECO:0000313" key="3">
    <source>
        <dbReference type="EMBL" id="RHK90184.1"/>
    </source>
</evidence>
<dbReference type="AlphaFoldDB" id="A0A174MTH9"/>
<dbReference type="OMA" id="LANIFLW"/>
<dbReference type="EMBL" id="JABWDJ010000214">
    <property type="protein sequence ID" value="NVB76144.1"/>
    <property type="molecule type" value="Genomic_DNA"/>
</dbReference>
<reference evidence="2 5" key="3">
    <citation type="submission" date="2020-07" db="EMBL/GenBank/DDBJ databases">
        <title>Bacterial metabolism rescues the inhibition of intestinal drug absorption by food and drug additives.</title>
        <authorList>
            <person name="Zou L."/>
            <person name="Spanogiannopoulos P."/>
            <person name="Chien H.-C."/>
            <person name="Pieper L.M."/>
            <person name="Cai W."/>
            <person name="Khuri N."/>
            <person name="Pottel J."/>
            <person name="Vora B."/>
            <person name="Ni Z."/>
            <person name="Tsakalozou E."/>
            <person name="Zhang W."/>
            <person name="Shoichet B.K."/>
            <person name="Giacomini K.M."/>
            <person name="Turnbaugh P.J."/>
        </authorList>
    </citation>
    <scope>NUCLEOTIDE SEQUENCE [LARGE SCALE GENOMIC DNA]</scope>
    <source>
        <strain evidence="2 5">B33</strain>
    </source>
</reference>
<dbReference type="GeneID" id="5304888"/>
<name>A0A174MTH9_PHOVU</name>
<evidence type="ECO:0000313" key="4">
    <source>
        <dbReference type="Proteomes" id="UP000286392"/>
    </source>
</evidence>
<reference evidence="3 4" key="1">
    <citation type="submission" date="2018-08" db="EMBL/GenBank/DDBJ databases">
        <title>A genome reference for cultivated species of the human gut microbiota.</title>
        <authorList>
            <person name="Zou Y."/>
            <person name="Xue W."/>
            <person name="Luo G."/>
        </authorList>
    </citation>
    <scope>NUCLEOTIDE SEQUENCE [LARGE SCALE GENOMIC DNA]</scope>
    <source>
        <strain evidence="3 4">AF39-8AT</strain>
    </source>
</reference>
<feature type="transmembrane region" description="Helical" evidence="1">
    <location>
        <begin position="101"/>
        <end position="118"/>
    </location>
</feature>
<feature type="transmembrane region" description="Helical" evidence="1">
    <location>
        <begin position="377"/>
        <end position="397"/>
    </location>
</feature>
<protein>
    <recommendedName>
        <fullName evidence="6">O-antigen ligase domain-containing protein</fullName>
    </recommendedName>
</protein>
<evidence type="ECO:0000256" key="1">
    <source>
        <dbReference type="SAM" id="Phobius"/>
    </source>
</evidence>
<feature type="transmembrane region" description="Helical" evidence="1">
    <location>
        <begin position="236"/>
        <end position="254"/>
    </location>
</feature>
<feature type="transmembrane region" description="Helical" evidence="1">
    <location>
        <begin position="7"/>
        <end position="27"/>
    </location>
</feature>
<organism evidence="2 5">
    <name type="scientific">Phocaeicola vulgatus</name>
    <name type="common">Bacteroides vulgatus</name>
    <dbReference type="NCBI Taxonomy" id="821"/>
    <lineage>
        <taxon>Bacteria</taxon>
        <taxon>Pseudomonadati</taxon>
        <taxon>Bacteroidota</taxon>
        <taxon>Bacteroidia</taxon>
        <taxon>Bacteroidales</taxon>
        <taxon>Bacteroidaceae</taxon>
        <taxon>Phocaeicola</taxon>
    </lineage>
</organism>
<evidence type="ECO:0008006" key="6">
    <source>
        <dbReference type="Google" id="ProtNLM"/>
    </source>
</evidence>